<dbReference type="GO" id="GO:0015087">
    <property type="term" value="F:cobalt ion transmembrane transporter activity"/>
    <property type="evidence" value="ECO:0007669"/>
    <property type="project" value="InterPro"/>
</dbReference>
<evidence type="ECO:0000256" key="6">
    <source>
        <dbReference type="ARBA" id="ARBA00022989"/>
    </source>
</evidence>
<dbReference type="HOGENOM" id="CLU_2433736_0_0_2"/>
<dbReference type="STRING" id="1238424.J07HQW1_01206"/>
<keyword evidence="7" id="KW-0406">Ion transport</keyword>
<evidence type="ECO:0000256" key="7">
    <source>
        <dbReference type="ARBA" id="ARBA00023065"/>
    </source>
</evidence>
<dbReference type="PANTHER" id="PTHR38662">
    <property type="entry name" value="COBALT TRANSPORT PROTEIN CBIN"/>
    <property type="match status" value="1"/>
</dbReference>
<reference evidence="11 12" key="1">
    <citation type="journal article" date="2013" name="PLoS ONE">
        <title>Assembly-driven community genomics of a hypersaline microbial ecosystem.</title>
        <authorList>
            <person name="Podell S."/>
            <person name="Ugalde J.A."/>
            <person name="Narasingarao P."/>
            <person name="Banfield J.F."/>
            <person name="Heidelberg K.B."/>
            <person name="Allen E.E."/>
        </authorList>
    </citation>
    <scope>NUCLEOTIDE SEQUENCE [LARGE SCALE GENOMIC DNA]</scope>
    <source>
        <strain evidence="12">J07HQW1</strain>
    </source>
</reference>
<keyword evidence="9" id="KW-0170">Cobalt</keyword>
<dbReference type="AlphaFoldDB" id="U1MN00"/>
<evidence type="ECO:0000256" key="10">
    <source>
        <dbReference type="SAM" id="Phobius"/>
    </source>
</evidence>
<dbReference type="EMBL" id="KE356560">
    <property type="protein sequence ID" value="ERG91174.1"/>
    <property type="molecule type" value="Genomic_DNA"/>
</dbReference>
<evidence type="ECO:0000256" key="5">
    <source>
        <dbReference type="ARBA" id="ARBA00022692"/>
    </source>
</evidence>
<gene>
    <name evidence="11" type="ORF">J07HQW1_01206</name>
</gene>
<dbReference type="PANTHER" id="PTHR38662:SF1">
    <property type="entry name" value="COBALT TRANSPORT PROTEIN CBIN"/>
    <property type="match status" value="1"/>
</dbReference>
<accession>U1MN00</accession>
<evidence type="ECO:0000256" key="2">
    <source>
        <dbReference type="ARBA" id="ARBA00022448"/>
    </source>
</evidence>
<keyword evidence="1" id="KW-0171">Cobalt transport</keyword>
<evidence type="ECO:0000256" key="9">
    <source>
        <dbReference type="ARBA" id="ARBA00023285"/>
    </source>
</evidence>
<keyword evidence="3" id="KW-1003">Cell membrane</keyword>
<evidence type="ECO:0000256" key="3">
    <source>
        <dbReference type="ARBA" id="ARBA00022475"/>
    </source>
</evidence>
<dbReference type="InterPro" id="IPR003705">
    <property type="entry name" value="CbiN"/>
</dbReference>
<keyword evidence="8 10" id="KW-0472">Membrane</keyword>
<evidence type="ECO:0000256" key="4">
    <source>
        <dbReference type="ARBA" id="ARBA00022573"/>
    </source>
</evidence>
<keyword evidence="5 10" id="KW-0812">Transmembrane</keyword>
<proteinExistence type="predicted"/>
<evidence type="ECO:0000313" key="11">
    <source>
        <dbReference type="EMBL" id="ERG91174.1"/>
    </source>
</evidence>
<sequence length="98" mass="10568">MSKQHYRSLLAAVFIATLIAGASLMTGGLNATDQQAVATIEDNEPMYDRWIDPVLQPPTAITEAALFAIQAGIAALVFTHYLQRLTETDQSETDASDA</sequence>
<feature type="transmembrane region" description="Helical" evidence="10">
    <location>
        <begin position="62"/>
        <end position="82"/>
    </location>
</feature>
<dbReference type="Proteomes" id="UP000030649">
    <property type="component" value="Unassembled WGS sequence"/>
</dbReference>
<keyword evidence="2" id="KW-0813">Transport</keyword>
<dbReference type="GO" id="GO:0016020">
    <property type="term" value="C:membrane"/>
    <property type="evidence" value="ECO:0007669"/>
    <property type="project" value="InterPro"/>
</dbReference>
<name>U1MN00_9EURY</name>
<evidence type="ECO:0000313" key="12">
    <source>
        <dbReference type="Proteomes" id="UP000030649"/>
    </source>
</evidence>
<dbReference type="GO" id="GO:0009236">
    <property type="term" value="P:cobalamin biosynthetic process"/>
    <property type="evidence" value="ECO:0007669"/>
    <property type="project" value="UniProtKB-KW"/>
</dbReference>
<evidence type="ECO:0000256" key="8">
    <source>
        <dbReference type="ARBA" id="ARBA00023136"/>
    </source>
</evidence>
<keyword evidence="4" id="KW-0169">Cobalamin biosynthesis</keyword>
<keyword evidence="6 10" id="KW-1133">Transmembrane helix</keyword>
<protein>
    <submittedName>
        <fullName evidence="11">ABC-type cobalt transport system, periplasmic component</fullName>
    </submittedName>
</protein>
<organism evidence="11 12">
    <name type="scientific">Haloquadratum walsbyi J07HQW1</name>
    <dbReference type="NCBI Taxonomy" id="1238424"/>
    <lineage>
        <taxon>Archaea</taxon>
        <taxon>Methanobacteriati</taxon>
        <taxon>Methanobacteriota</taxon>
        <taxon>Stenosarchaea group</taxon>
        <taxon>Halobacteria</taxon>
        <taxon>Halobacteriales</taxon>
        <taxon>Haloferacaceae</taxon>
        <taxon>Haloquadratum</taxon>
    </lineage>
</organism>
<dbReference type="Pfam" id="PF02553">
    <property type="entry name" value="CbiN"/>
    <property type="match status" value="1"/>
</dbReference>
<evidence type="ECO:0000256" key="1">
    <source>
        <dbReference type="ARBA" id="ARBA00022426"/>
    </source>
</evidence>